<keyword evidence="3" id="KW-1185">Reference proteome</keyword>
<dbReference type="Proteomes" id="UP000203229">
    <property type="component" value="Chromosome"/>
</dbReference>
<sequence length="121" mass="14502">MLVILLTLFSIIFLIFLIILIIYLNLRKYNVLKYEKYKLENNENAFTYKNILKCLGGIQNIKKVDENKIYLLSTSLVNKNKLKYFKFKYTLSDEFIILEIKGFNIKLFYKKLNNQLSDEII</sequence>
<gene>
    <name evidence="2" type="ORF">SCORR_v1c08370</name>
</gene>
<keyword evidence="1" id="KW-1133">Transmembrane helix</keyword>
<evidence type="ECO:0000313" key="3">
    <source>
        <dbReference type="Proteomes" id="UP000203229"/>
    </source>
</evidence>
<organism evidence="2 3">
    <name type="scientific">Spiroplasma corruscae</name>
    <dbReference type="NCBI Taxonomy" id="216934"/>
    <lineage>
        <taxon>Bacteria</taxon>
        <taxon>Bacillati</taxon>
        <taxon>Mycoplasmatota</taxon>
        <taxon>Mollicutes</taxon>
        <taxon>Entomoplasmatales</taxon>
        <taxon>Spiroplasmataceae</taxon>
        <taxon>Spiroplasma</taxon>
    </lineage>
</organism>
<reference evidence="2 3" key="1">
    <citation type="submission" date="2017-07" db="EMBL/GenBank/DDBJ databases">
        <title>Complete genome sequence of Spiroplasma corruscae EC-1 (DSM 19793).</title>
        <authorList>
            <person name="Tsai Y.-M."/>
            <person name="Lo W.-S."/>
            <person name="Kuo C.-H."/>
        </authorList>
    </citation>
    <scope>NUCLEOTIDE SEQUENCE [LARGE SCALE GENOMIC DNA]</scope>
    <source>
        <strain evidence="2 3">EC-1</strain>
    </source>
</reference>
<protein>
    <submittedName>
        <fullName evidence="2">Uncharacterized protein</fullName>
    </submittedName>
</protein>
<dbReference type="RefSeq" id="WP_094049507.1">
    <property type="nucleotide sequence ID" value="NZ_CP022535.1"/>
</dbReference>
<keyword evidence="1" id="KW-0812">Transmembrane</keyword>
<proteinExistence type="predicted"/>
<dbReference type="KEGG" id="scou:SCORR_v1c08370"/>
<dbReference type="EMBL" id="CP022535">
    <property type="protein sequence ID" value="ASP28609.1"/>
    <property type="molecule type" value="Genomic_DNA"/>
</dbReference>
<evidence type="ECO:0000256" key="1">
    <source>
        <dbReference type="SAM" id="Phobius"/>
    </source>
</evidence>
<keyword evidence="1" id="KW-0472">Membrane</keyword>
<name>A0A222EPZ5_9MOLU</name>
<accession>A0A222EPZ5</accession>
<evidence type="ECO:0000313" key="2">
    <source>
        <dbReference type="EMBL" id="ASP28609.1"/>
    </source>
</evidence>
<dbReference type="AlphaFoldDB" id="A0A222EPZ5"/>
<feature type="transmembrane region" description="Helical" evidence="1">
    <location>
        <begin position="6"/>
        <end position="26"/>
    </location>
</feature>